<proteinExistence type="predicted"/>
<dbReference type="PROSITE" id="PS51257">
    <property type="entry name" value="PROKAR_LIPOPROTEIN"/>
    <property type="match status" value="1"/>
</dbReference>
<reference evidence="3 4" key="1">
    <citation type="submission" date="2020-08" db="EMBL/GenBank/DDBJ databases">
        <title>Genomic Encyclopedia of Type Strains, Phase III (KMG-III): the genomes of soil and plant-associated and newly described type strains.</title>
        <authorList>
            <person name="Whitman W."/>
        </authorList>
    </citation>
    <scope>NUCLEOTIDE SEQUENCE [LARGE SCALE GENOMIC DNA]</scope>
    <source>
        <strain evidence="3 4">CECT 8960</strain>
    </source>
</reference>
<keyword evidence="2" id="KW-0732">Signal</keyword>
<evidence type="ECO:0000256" key="2">
    <source>
        <dbReference type="SAM" id="SignalP"/>
    </source>
</evidence>
<organism evidence="3 4">
    <name type="scientific">Actinophytocola algeriensis</name>
    <dbReference type="NCBI Taxonomy" id="1768010"/>
    <lineage>
        <taxon>Bacteria</taxon>
        <taxon>Bacillati</taxon>
        <taxon>Actinomycetota</taxon>
        <taxon>Actinomycetes</taxon>
        <taxon>Pseudonocardiales</taxon>
        <taxon>Pseudonocardiaceae</taxon>
    </lineage>
</organism>
<dbReference type="InterPro" id="IPR023365">
    <property type="entry name" value="Sortase_dom-sf"/>
</dbReference>
<dbReference type="NCBIfam" id="NF033748">
    <property type="entry name" value="class_F_sortase"/>
    <property type="match status" value="1"/>
</dbReference>
<name>A0A7W7Q4I3_9PSEU</name>
<dbReference type="Gene3D" id="2.40.260.10">
    <property type="entry name" value="Sortase"/>
    <property type="match status" value="1"/>
</dbReference>
<dbReference type="SUPFAM" id="SSF63817">
    <property type="entry name" value="Sortase"/>
    <property type="match status" value="1"/>
</dbReference>
<dbReference type="EMBL" id="JACHJQ010000003">
    <property type="protein sequence ID" value="MBB4906910.1"/>
    <property type="molecule type" value="Genomic_DNA"/>
</dbReference>
<feature type="signal peptide" evidence="2">
    <location>
        <begin position="1"/>
        <end position="23"/>
    </location>
</feature>
<dbReference type="Proteomes" id="UP000520767">
    <property type="component" value="Unassembled WGS sequence"/>
</dbReference>
<dbReference type="Pfam" id="PF04203">
    <property type="entry name" value="Sortase"/>
    <property type="match status" value="1"/>
</dbReference>
<protein>
    <submittedName>
        <fullName evidence="3">LPXTG-site transpeptidase (Sortase) family protein</fullName>
    </submittedName>
</protein>
<feature type="chain" id="PRO_5031244798" evidence="2">
    <location>
        <begin position="24"/>
        <end position="193"/>
    </location>
</feature>
<evidence type="ECO:0000313" key="4">
    <source>
        <dbReference type="Proteomes" id="UP000520767"/>
    </source>
</evidence>
<evidence type="ECO:0000313" key="3">
    <source>
        <dbReference type="EMBL" id="MBB4906910.1"/>
    </source>
</evidence>
<gene>
    <name evidence="3" type="ORF">FHR82_003130</name>
</gene>
<dbReference type="InterPro" id="IPR005754">
    <property type="entry name" value="Sortase"/>
</dbReference>
<dbReference type="RefSeq" id="WP_184811054.1">
    <property type="nucleotide sequence ID" value="NZ_JACHJQ010000003.1"/>
</dbReference>
<evidence type="ECO:0000256" key="1">
    <source>
        <dbReference type="ARBA" id="ARBA00022801"/>
    </source>
</evidence>
<comment type="caution">
    <text evidence="3">The sequence shown here is derived from an EMBL/GenBank/DDBJ whole genome shotgun (WGS) entry which is preliminary data.</text>
</comment>
<keyword evidence="4" id="KW-1185">Reference proteome</keyword>
<dbReference type="AlphaFoldDB" id="A0A7W7Q4I3"/>
<keyword evidence="1" id="KW-0378">Hydrolase</keyword>
<dbReference type="InterPro" id="IPR042001">
    <property type="entry name" value="Sortase_F"/>
</dbReference>
<accession>A0A7W7Q4I3</accession>
<dbReference type="GO" id="GO:0016787">
    <property type="term" value="F:hydrolase activity"/>
    <property type="evidence" value="ECO:0007669"/>
    <property type="project" value="UniProtKB-KW"/>
</dbReference>
<dbReference type="CDD" id="cd05829">
    <property type="entry name" value="Sortase_F"/>
    <property type="match status" value="1"/>
</dbReference>
<sequence>MARIGAAVVAVVLAATALLTGCAVPNISAPPLSTDPTTGSTTTSAVVVPAEIDIPRIGATSSLVGLGLAADGTVEVPPVEAPMQAGWFTGAPKPGEPGPSVVLGHVDGGGQAGVFARLHELEEGDEVLVRRSDGTGVRFTVTRVEQVPKADFPTEEVYGDTQKPELRLITCGGTFDRSAHSYRENVIVYAELA</sequence>